<feature type="compositionally biased region" description="Basic residues" evidence="2">
    <location>
        <begin position="303"/>
        <end position="313"/>
    </location>
</feature>
<feature type="compositionally biased region" description="Basic residues" evidence="2">
    <location>
        <begin position="220"/>
        <end position="230"/>
    </location>
</feature>
<dbReference type="InterPro" id="IPR052973">
    <property type="entry name" value="Fungal_sec-metab_reg_TF"/>
</dbReference>
<dbReference type="EMBL" id="JBFCZG010000007">
    <property type="protein sequence ID" value="KAL3419924.1"/>
    <property type="molecule type" value="Genomic_DNA"/>
</dbReference>
<dbReference type="PANTHER" id="PTHR35392:SF3">
    <property type="entry name" value="ZN(2)-C6 FUNGAL-TYPE DOMAIN-CONTAINING PROTEIN"/>
    <property type="match status" value="1"/>
</dbReference>
<evidence type="ECO:0000256" key="1">
    <source>
        <dbReference type="ARBA" id="ARBA00023242"/>
    </source>
</evidence>
<feature type="compositionally biased region" description="Polar residues" evidence="2">
    <location>
        <begin position="276"/>
        <end position="285"/>
    </location>
</feature>
<dbReference type="PANTHER" id="PTHR35392">
    <property type="entry name" value="ZN(II)2CYS6 TRANSCRIPTION FACTOR (EUROFUNG)-RELATED-RELATED"/>
    <property type="match status" value="1"/>
</dbReference>
<keyword evidence="1" id="KW-0539">Nucleus</keyword>
<evidence type="ECO:0000259" key="3">
    <source>
        <dbReference type="PROSITE" id="PS50048"/>
    </source>
</evidence>
<feature type="compositionally biased region" description="Polar residues" evidence="2">
    <location>
        <begin position="187"/>
        <end position="212"/>
    </location>
</feature>
<name>A0ABR4P9F0_9HELO</name>
<dbReference type="Proteomes" id="UP001629113">
    <property type="component" value="Unassembled WGS sequence"/>
</dbReference>
<organism evidence="4 5">
    <name type="scientific">Phlyctema vagabunda</name>
    <dbReference type="NCBI Taxonomy" id="108571"/>
    <lineage>
        <taxon>Eukaryota</taxon>
        <taxon>Fungi</taxon>
        <taxon>Dikarya</taxon>
        <taxon>Ascomycota</taxon>
        <taxon>Pezizomycotina</taxon>
        <taxon>Leotiomycetes</taxon>
        <taxon>Helotiales</taxon>
        <taxon>Dermateaceae</taxon>
        <taxon>Phlyctema</taxon>
    </lineage>
</organism>
<evidence type="ECO:0000313" key="5">
    <source>
        <dbReference type="Proteomes" id="UP001629113"/>
    </source>
</evidence>
<feature type="compositionally biased region" description="Basic and acidic residues" evidence="2">
    <location>
        <begin position="287"/>
        <end position="302"/>
    </location>
</feature>
<dbReference type="PROSITE" id="PS50048">
    <property type="entry name" value="ZN2_CY6_FUNGAL_2"/>
    <property type="match status" value="1"/>
</dbReference>
<feature type="compositionally biased region" description="Low complexity" evidence="2">
    <location>
        <begin position="1"/>
        <end position="12"/>
    </location>
</feature>
<feature type="domain" description="Zn(2)-C6 fungal-type" evidence="3">
    <location>
        <begin position="362"/>
        <end position="396"/>
    </location>
</feature>
<feature type="region of interest" description="Disordered" evidence="2">
    <location>
        <begin position="258"/>
        <end position="318"/>
    </location>
</feature>
<proteinExistence type="predicted"/>
<dbReference type="InterPro" id="IPR001138">
    <property type="entry name" value="Zn2Cys6_DnaBD"/>
</dbReference>
<sequence>MSRRMILPTSSTTPPPPPPLLPTTTTQLLITFNVALWKHCALPRAAPGRGRGGQLTLHRQTTTKTTTTTDEMPQVVKPSSYPGPRDNEGELNFSLSNNYQTDYYDASEAYITEGWNTAATAGWLMPQQDWIPTDSFPIASRSREDPSLYVPVPGSAARDQYVPLPYEAVPVPNVYGIQQHPSRVQPQLPQVLPSSTGADYQFQTPEDQSSGYASFESLGPHHHHNHHPHAHTYPDDISPPAFQVQEWSTPYLSNGIDNMPLMSNSSDPTVPEPSLSPASTHQPTVQFHDESSAYFASEEKKKPAQRPVKKRTRVLTPDPEPDINEFVVVFETAPGALANVKRRRKLDAPVRKAAKEVRKAGACHQCRFRRRTCSTGTPCNSCIKNGNGLQELKCQRESPFVGKLMHGYFEHSSKKRVVSFNIKSSSLKSLPSASSIKVTIDGIGRHSHPLEIPALTELFENFSLEDKAMIRQTEGEEKANNTKAAGSNSVIIIDDGFALAIEQWAVEYSSKFVHAAGPEFYSTTMAQILGTAYVKKKLPESELVAAMLRLASIAFVLRAGVKYTCKGTSPSRYRTVQAKVDSILFQRLRLAEEDMYRMLQKLIFRSAGSLRREQIYPVALVLWQLLRILSLSASHLANIVQRFQASASGPAEYHLLGLKLVISTHLALFRSSNPLLLDMTDPFHQDLLQKDPELIKLAVKMRKVVMNFRDKGFPELKGSIAYRKEMFDYFRKVYGGK</sequence>
<gene>
    <name evidence="4" type="ORF">PVAG01_08423</name>
</gene>
<feature type="region of interest" description="Disordered" evidence="2">
    <location>
        <begin position="187"/>
        <end position="241"/>
    </location>
</feature>
<dbReference type="Pfam" id="PF00172">
    <property type="entry name" value="Zn_clus"/>
    <property type="match status" value="1"/>
</dbReference>
<protein>
    <recommendedName>
        <fullName evidence="3">Zn(2)-C6 fungal-type domain-containing protein</fullName>
    </recommendedName>
</protein>
<evidence type="ECO:0000256" key="2">
    <source>
        <dbReference type="SAM" id="MobiDB-lite"/>
    </source>
</evidence>
<reference evidence="4 5" key="1">
    <citation type="submission" date="2024-06" db="EMBL/GenBank/DDBJ databases">
        <title>Complete genome of Phlyctema vagabunda strain 19-DSS-EL-015.</title>
        <authorList>
            <person name="Fiorenzani C."/>
        </authorList>
    </citation>
    <scope>NUCLEOTIDE SEQUENCE [LARGE SCALE GENOMIC DNA]</scope>
    <source>
        <strain evidence="4 5">19-DSS-EL-015</strain>
    </source>
</reference>
<feature type="compositionally biased region" description="Polar residues" evidence="2">
    <location>
        <begin position="258"/>
        <end position="268"/>
    </location>
</feature>
<accession>A0ABR4P9F0</accession>
<keyword evidence="5" id="KW-1185">Reference proteome</keyword>
<evidence type="ECO:0000313" key="4">
    <source>
        <dbReference type="EMBL" id="KAL3419924.1"/>
    </source>
</evidence>
<feature type="region of interest" description="Disordered" evidence="2">
    <location>
        <begin position="1"/>
        <end position="21"/>
    </location>
</feature>
<comment type="caution">
    <text evidence="4">The sequence shown here is derived from an EMBL/GenBank/DDBJ whole genome shotgun (WGS) entry which is preliminary data.</text>
</comment>